<dbReference type="InterPro" id="IPR036621">
    <property type="entry name" value="Anticodon-bd_dom_sf"/>
</dbReference>
<comment type="domain">
    <text evidence="10">Consists of three domains: the N-terminal catalytic domain, the editing domain and the C-terminal anticodon-binding domain.</text>
</comment>
<evidence type="ECO:0000256" key="7">
    <source>
        <dbReference type="ARBA" id="ARBA00022917"/>
    </source>
</evidence>
<dbReference type="EMBL" id="CP000472">
    <property type="protein sequence ID" value="ACJ30178.1"/>
    <property type="molecule type" value="Genomic_DNA"/>
</dbReference>
<evidence type="ECO:0000256" key="8">
    <source>
        <dbReference type="ARBA" id="ARBA00023146"/>
    </source>
</evidence>
<dbReference type="GO" id="GO:0005829">
    <property type="term" value="C:cytosol"/>
    <property type="evidence" value="ECO:0007669"/>
    <property type="project" value="TreeGrafter"/>
</dbReference>
<dbReference type="EC" id="6.1.1.15" evidence="10"/>
<dbReference type="CDD" id="cd04334">
    <property type="entry name" value="ProRS-INS"/>
    <property type="match status" value="1"/>
</dbReference>
<evidence type="ECO:0000256" key="10">
    <source>
        <dbReference type="HAMAP-Rule" id="MF_01569"/>
    </source>
</evidence>
<gene>
    <name evidence="10" type="primary">proS</name>
    <name evidence="12" type="ordered locus">swp_3484</name>
</gene>
<comment type="function">
    <text evidence="10">Catalyzes the attachment of proline to tRNA(Pro) in a two-step reaction: proline is first activated by ATP to form Pro-AMP and then transferred to the acceptor end of tRNA(Pro). As ProRS can inadvertently accommodate and process non-cognate amino acids such as alanine and cysteine, to avoid such errors it has two additional distinct editing activities against alanine. One activity is designated as 'pretransfer' editing and involves the tRNA(Pro)-independent hydrolysis of activated Ala-AMP. The other activity is designated 'posttransfer' editing and involves deacylation of mischarged Ala-tRNA(Pro). The misacylated Cys-tRNA(Pro) is not edited by ProRS.</text>
</comment>
<dbReference type="PANTHER" id="PTHR42753:SF2">
    <property type="entry name" value="PROLINE--TRNA LIGASE"/>
    <property type="match status" value="1"/>
</dbReference>
<evidence type="ECO:0000256" key="2">
    <source>
        <dbReference type="ARBA" id="ARBA00011738"/>
    </source>
</evidence>
<keyword evidence="8 10" id="KW-0030">Aminoacyl-tRNA synthetase</keyword>
<dbReference type="InterPro" id="IPR002316">
    <property type="entry name" value="Pro-tRNA-ligase_IIa"/>
</dbReference>
<evidence type="ECO:0000256" key="4">
    <source>
        <dbReference type="ARBA" id="ARBA00022598"/>
    </source>
</evidence>
<dbReference type="PANTHER" id="PTHR42753">
    <property type="entry name" value="MITOCHONDRIAL RIBOSOME PROTEIN L39/PROLYL-TRNA LIGASE FAMILY MEMBER"/>
    <property type="match status" value="1"/>
</dbReference>
<dbReference type="PRINTS" id="PR01046">
    <property type="entry name" value="TRNASYNTHPRO"/>
</dbReference>
<comment type="subunit">
    <text evidence="2 10">Homodimer.</text>
</comment>
<dbReference type="FunFam" id="3.30.930.10:FF:000043">
    <property type="entry name" value="Proline--tRNA ligase"/>
    <property type="match status" value="1"/>
</dbReference>
<dbReference type="InterPro" id="IPR006195">
    <property type="entry name" value="aa-tRNA-synth_II"/>
</dbReference>
<evidence type="ECO:0000256" key="1">
    <source>
        <dbReference type="ARBA" id="ARBA00004496"/>
    </source>
</evidence>
<dbReference type="GO" id="GO:0002161">
    <property type="term" value="F:aminoacyl-tRNA deacylase activity"/>
    <property type="evidence" value="ECO:0007669"/>
    <property type="project" value="InterPro"/>
</dbReference>
<dbReference type="Pfam" id="PF00587">
    <property type="entry name" value="tRNA-synt_2b"/>
    <property type="match status" value="1"/>
</dbReference>
<dbReference type="Proteomes" id="UP000000753">
    <property type="component" value="Chromosome"/>
</dbReference>
<evidence type="ECO:0000256" key="9">
    <source>
        <dbReference type="ARBA" id="ARBA00047671"/>
    </source>
</evidence>
<dbReference type="InterPro" id="IPR023717">
    <property type="entry name" value="Pro-tRNA-Synthase_IIa_type1"/>
</dbReference>
<reference evidence="12 13" key="1">
    <citation type="journal article" date="2008" name="PLoS ONE">
        <title>Environmental adaptation: genomic analysis of the piezotolerant and psychrotolerant deep-sea iron reducing bacterium Shewanella piezotolerans WP3.</title>
        <authorList>
            <person name="Wang F."/>
            <person name="Wang J."/>
            <person name="Jian H."/>
            <person name="Zhang B."/>
            <person name="Li S."/>
            <person name="Wang F."/>
            <person name="Zeng X."/>
            <person name="Gao L."/>
            <person name="Bartlett D.H."/>
            <person name="Yu J."/>
            <person name="Hu S."/>
            <person name="Xiao X."/>
        </authorList>
    </citation>
    <scope>NUCLEOTIDE SEQUENCE [LARGE SCALE GENOMIC DNA]</scope>
    <source>
        <strain evidence="13">WP3 / JCM 13877</strain>
    </source>
</reference>
<dbReference type="FunFam" id="3.40.50.800:FF:000006">
    <property type="entry name" value="Proline--tRNA ligase"/>
    <property type="match status" value="1"/>
</dbReference>
<keyword evidence="7 10" id="KW-0648">Protein biosynthesis</keyword>
<dbReference type="InterPro" id="IPR004154">
    <property type="entry name" value="Anticodon-bd"/>
</dbReference>
<dbReference type="STRING" id="225849.swp_3484"/>
<dbReference type="SUPFAM" id="SSF55681">
    <property type="entry name" value="Class II aaRS and biotin synthetases"/>
    <property type="match status" value="1"/>
</dbReference>
<dbReference type="Gene3D" id="3.30.930.10">
    <property type="entry name" value="Bira Bifunctional Protein, Domain 2"/>
    <property type="match status" value="2"/>
</dbReference>
<dbReference type="InterPro" id="IPR050062">
    <property type="entry name" value="Pro-tRNA_synthetase"/>
</dbReference>
<evidence type="ECO:0000313" key="13">
    <source>
        <dbReference type="Proteomes" id="UP000000753"/>
    </source>
</evidence>
<dbReference type="PIRSF" id="PIRSF001535">
    <property type="entry name" value="ProRS_1"/>
    <property type="match status" value="1"/>
</dbReference>
<dbReference type="GO" id="GO:0005524">
    <property type="term" value="F:ATP binding"/>
    <property type="evidence" value="ECO:0007669"/>
    <property type="project" value="UniProtKB-UniRule"/>
</dbReference>
<proteinExistence type="inferred from homology"/>
<keyword evidence="3 10" id="KW-0963">Cytoplasm</keyword>
<evidence type="ECO:0000313" key="12">
    <source>
        <dbReference type="EMBL" id="ACJ30178.1"/>
    </source>
</evidence>
<dbReference type="InterPro" id="IPR007214">
    <property type="entry name" value="YbaK/aa-tRNA-synth-assoc-dom"/>
</dbReference>
<dbReference type="KEGG" id="swp:swp_3484"/>
<feature type="domain" description="Aminoacyl-transfer RNA synthetases class-II family profile" evidence="11">
    <location>
        <begin position="64"/>
        <end position="493"/>
    </location>
</feature>
<accession>B8CQ48</accession>
<comment type="subcellular location">
    <subcellularLocation>
        <location evidence="1 10">Cytoplasm</location>
    </subcellularLocation>
</comment>
<name>B8CQ48_SHEPW</name>
<comment type="catalytic activity">
    <reaction evidence="9 10">
        <text>tRNA(Pro) + L-proline + ATP = L-prolyl-tRNA(Pro) + AMP + diphosphate</text>
        <dbReference type="Rhea" id="RHEA:14305"/>
        <dbReference type="Rhea" id="RHEA-COMP:9700"/>
        <dbReference type="Rhea" id="RHEA-COMP:9702"/>
        <dbReference type="ChEBI" id="CHEBI:30616"/>
        <dbReference type="ChEBI" id="CHEBI:33019"/>
        <dbReference type="ChEBI" id="CHEBI:60039"/>
        <dbReference type="ChEBI" id="CHEBI:78442"/>
        <dbReference type="ChEBI" id="CHEBI:78532"/>
        <dbReference type="ChEBI" id="CHEBI:456215"/>
        <dbReference type="EC" id="6.1.1.15"/>
    </reaction>
</comment>
<keyword evidence="4 10" id="KW-0436">Ligase</keyword>
<dbReference type="eggNOG" id="COG0442">
    <property type="taxonomic scope" value="Bacteria"/>
</dbReference>
<keyword evidence="13" id="KW-1185">Reference proteome</keyword>
<dbReference type="SUPFAM" id="SSF52954">
    <property type="entry name" value="Class II aaRS ABD-related"/>
    <property type="match status" value="1"/>
</dbReference>
<dbReference type="GO" id="GO:0006433">
    <property type="term" value="P:prolyl-tRNA aminoacylation"/>
    <property type="evidence" value="ECO:0007669"/>
    <property type="project" value="UniProtKB-UniRule"/>
</dbReference>
<keyword evidence="6 10" id="KW-0067">ATP-binding</keyword>
<dbReference type="HAMAP" id="MF_01569">
    <property type="entry name" value="Pro_tRNA_synth_type1"/>
    <property type="match status" value="1"/>
</dbReference>
<dbReference type="InterPro" id="IPR045864">
    <property type="entry name" value="aa-tRNA-synth_II/BPL/LPL"/>
</dbReference>
<evidence type="ECO:0000256" key="6">
    <source>
        <dbReference type="ARBA" id="ARBA00022840"/>
    </source>
</evidence>
<dbReference type="InterPro" id="IPR033730">
    <property type="entry name" value="ProRS_core_prok"/>
</dbReference>
<dbReference type="InterPro" id="IPR002314">
    <property type="entry name" value="aa-tRNA-synt_IIb"/>
</dbReference>
<dbReference type="InterPro" id="IPR036754">
    <property type="entry name" value="YbaK/aa-tRNA-synt-asso_dom_sf"/>
</dbReference>
<comment type="similarity">
    <text evidence="10">Belongs to the class-II aminoacyl-tRNA synthetase family. ProS type 1 subfamily.</text>
</comment>
<organism evidence="12 13">
    <name type="scientific">Shewanella piezotolerans (strain WP3 / JCM 13877)</name>
    <dbReference type="NCBI Taxonomy" id="225849"/>
    <lineage>
        <taxon>Bacteria</taxon>
        <taxon>Pseudomonadati</taxon>
        <taxon>Pseudomonadota</taxon>
        <taxon>Gammaproteobacteria</taxon>
        <taxon>Alteromonadales</taxon>
        <taxon>Shewanellaceae</taxon>
        <taxon>Shewanella</taxon>
    </lineage>
</organism>
<dbReference type="NCBIfam" id="TIGR00409">
    <property type="entry name" value="proS_fam_II"/>
    <property type="match status" value="1"/>
</dbReference>
<protein>
    <recommendedName>
        <fullName evidence="10">Proline--tRNA ligase</fullName>
        <ecNumber evidence="10">6.1.1.15</ecNumber>
    </recommendedName>
    <alternativeName>
        <fullName evidence="10">Prolyl-tRNA synthetase</fullName>
        <shortName evidence="10">ProRS</shortName>
    </alternativeName>
</protein>
<dbReference type="PROSITE" id="PS50862">
    <property type="entry name" value="AA_TRNA_LIGASE_II"/>
    <property type="match status" value="1"/>
</dbReference>
<dbReference type="CDD" id="cd00861">
    <property type="entry name" value="ProRS_anticodon_short"/>
    <property type="match status" value="1"/>
</dbReference>
<dbReference type="InterPro" id="IPR044140">
    <property type="entry name" value="ProRS_anticodon_short"/>
</dbReference>
<dbReference type="HOGENOM" id="CLU_016739_0_0_6"/>
<dbReference type="Gene3D" id="3.40.50.800">
    <property type="entry name" value="Anticodon-binding domain"/>
    <property type="match status" value="1"/>
</dbReference>
<dbReference type="Pfam" id="PF04073">
    <property type="entry name" value="tRNA_edit"/>
    <property type="match status" value="1"/>
</dbReference>
<dbReference type="CDD" id="cd00779">
    <property type="entry name" value="ProRS_core_prok"/>
    <property type="match status" value="1"/>
</dbReference>
<sequence>MSKSLGDIASTSDKMTPIQLKFGHSVMRVSKYLLSTQKETPANAEVISHQLMLRAGMIRRNASGLYSWLPTGLRVLRKIEAIVREEMNKAGSVEILMPMVQPADLWQETGRFDKFGPELLRFQDRHNRDFVLGPTHEEVITDIVRKEVNSYKQLPLNLYQIQTKFRDEVRPRFGVMRSREFLMKDAYSFHLEQECMDETYEAMFQAYNNILTRLGLSFRPVMADTGSIGGSLSHEFHVLANSGEDLIAYSTESDYAANIEKCEAPMPTETRQAATSEMTLVDTPYAKTIAELVEQHDIAIEKTVKTLIVKGATEEAPLVALVIRGDHDLNEVKAEKIDAVLAPFEFADDADIRKAIGAGPGSIGPVGLDIPVFVDHGVAVMSDFGAGANQDDKHYFGINWERDLPSAPAFDLRNIIEGEASPCGKGTIALLRGIEVGHIFQLGSNYSEAMHANVLDQNGKSKTLLMGCYGVGVSRMVAAAIEQNHDDRGIIWPEAIAPFQVGILPMNMHKSHRVKDMAEQLYQDLTDAGMEVLFDDRKERAGVMFADMELVGLPNVVVIGDRNIDNGVFEYKNRRTGEKQDVPFDQIVEFLKAQQA</sequence>
<dbReference type="InterPro" id="IPR004500">
    <property type="entry name" value="Pro-tRNA-synth_IIa_bac-type"/>
</dbReference>
<dbReference type="Pfam" id="PF03129">
    <property type="entry name" value="HGTP_anticodon"/>
    <property type="match status" value="1"/>
</dbReference>
<dbReference type="SUPFAM" id="SSF55826">
    <property type="entry name" value="YbaK/ProRS associated domain"/>
    <property type="match status" value="1"/>
</dbReference>
<evidence type="ECO:0000259" key="11">
    <source>
        <dbReference type="PROSITE" id="PS50862"/>
    </source>
</evidence>
<dbReference type="GO" id="GO:0004827">
    <property type="term" value="F:proline-tRNA ligase activity"/>
    <property type="evidence" value="ECO:0007669"/>
    <property type="project" value="UniProtKB-UniRule"/>
</dbReference>
<dbReference type="NCBIfam" id="NF006625">
    <property type="entry name" value="PRK09194.1"/>
    <property type="match status" value="1"/>
</dbReference>
<dbReference type="AlphaFoldDB" id="B8CQ48"/>
<evidence type="ECO:0000256" key="5">
    <source>
        <dbReference type="ARBA" id="ARBA00022741"/>
    </source>
</evidence>
<evidence type="ECO:0000256" key="3">
    <source>
        <dbReference type="ARBA" id="ARBA00022490"/>
    </source>
</evidence>
<keyword evidence="5 10" id="KW-0547">Nucleotide-binding</keyword>